<evidence type="ECO:0000256" key="5">
    <source>
        <dbReference type="SAM" id="MobiDB-lite"/>
    </source>
</evidence>
<dbReference type="InterPro" id="IPR027417">
    <property type="entry name" value="P-loop_NTPase"/>
</dbReference>
<dbReference type="Proteomes" id="UP001295684">
    <property type="component" value="Unassembled WGS sequence"/>
</dbReference>
<accession>A0AAD1XWQ1</accession>
<keyword evidence="2 3" id="KW-0342">GTP-binding</keyword>
<evidence type="ECO:0000256" key="4">
    <source>
        <dbReference type="PIRSR" id="PIRSR606689-2"/>
    </source>
</evidence>
<dbReference type="GO" id="GO:0046872">
    <property type="term" value="F:metal ion binding"/>
    <property type="evidence" value="ECO:0007669"/>
    <property type="project" value="UniProtKB-KW"/>
</dbReference>
<feature type="binding site" evidence="3">
    <location>
        <begin position="33"/>
        <end position="40"/>
    </location>
    <ligand>
        <name>GTP</name>
        <dbReference type="ChEBI" id="CHEBI:37565"/>
    </ligand>
</feature>
<feature type="compositionally biased region" description="Basic residues" evidence="5">
    <location>
        <begin position="12"/>
        <end position="24"/>
    </location>
</feature>
<evidence type="ECO:0000256" key="1">
    <source>
        <dbReference type="ARBA" id="ARBA00022741"/>
    </source>
</evidence>
<dbReference type="SUPFAM" id="SSF52540">
    <property type="entry name" value="P-loop containing nucleoside triphosphate hydrolases"/>
    <property type="match status" value="1"/>
</dbReference>
<feature type="region of interest" description="Disordered" evidence="5">
    <location>
        <begin position="1"/>
        <end position="28"/>
    </location>
</feature>
<evidence type="ECO:0000256" key="3">
    <source>
        <dbReference type="PIRSR" id="PIRSR606689-1"/>
    </source>
</evidence>
<keyword evidence="4" id="KW-0479">Metal-binding</keyword>
<feature type="binding site" evidence="4">
    <location>
        <position position="40"/>
    </location>
    <ligand>
        <name>Mg(2+)</name>
        <dbReference type="ChEBI" id="CHEBI:18420"/>
    </ligand>
</feature>
<feature type="binding site" evidence="4">
    <location>
        <position position="61"/>
    </location>
    <ligand>
        <name>Mg(2+)</name>
        <dbReference type="ChEBI" id="CHEBI:18420"/>
    </ligand>
</feature>
<evidence type="ECO:0000313" key="7">
    <source>
        <dbReference type="Proteomes" id="UP001295684"/>
    </source>
</evidence>
<dbReference type="AlphaFoldDB" id="A0AAD1XWQ1"/>
<reference evidence="6" key="1">
    <citation type="submission" date="2023-07" db="EMBL/GenBank/DDBJ databases">
        <authorList>
            <consortium name="AG Swart"/>
            <person name="Singh M."/>
            <person name="Singh A."/>
            <person name="Seah K."/>
            <person name="Emmerich C."/>
        </authorList>
    </citation>
    <scope>NUCLEOTIDE SEQUENCE</scope>
    <source>
        <strain evidence="6">DP1</strain>
    </source>
</reference>
<sequence length="226" mass="25927">MKRRASISERSPRRRQSMSSKRHNPQKDCLMIGLQNTGKSVLLRRLKALEASSIDTASRQTVGMEREEISFLGTTYFFAKYGSKMLANWNKMYDSSSTIIFVVDITNSAQIASSLSEFEILMEDQQLEGKPICLAFNKNDQEVKESTLEYYYEMFDVEFHQESRDNFECVSISALTGDGCKKIMNWIKNNCVPDRRSSRAEKLKPLPKVEKVKSSKFSLFCCCGKK</sequence>
<organism evidence="6 7">
    <name type="scientific">Euplotes crassus</name>
    <dbReference type="NCBI Taxonomy" id="5936"/>
    <lineage>
        <taxon>Eukaryota</taxon>
        <taxon>Sar</taxon>
        <taxon>Alveolata</taxon>
        <taxon>Ciliophora</taxon>
        <taxon>Intramacronucleata</taxon>
        <taxon>Spirotrichea</taxon>
        <taxon>Hypotrichia</taxon>
        <taxon>Euplotida</taxon>
        <taxon>Euplotidae</taxon>
        <taxon>Moneuplotes</taxon>
    </lineage>
</organism>
<keyword evidence="4" id="KW-0460">Magnesium</keyword>
<feature type="compositionally biased region" description="Basic and acidic residues" evidence="5">
    <location>
        <begin position="1"/>
        <end position="11"/>
    </location>
</feature>
<feature type="binding site" evidence="3">
    <location>
        <begin position="137"/>
        <end position="140"/>
    </location>
    <ligand>
        <name>GTP</name>
        <dbReference type="ChEBI" id="CHEBI:37565"/>
    </ligand>
</feature>
<name>A0AAD1XWQ1_EUPCR</name>
<evidence type="ECO:0000256" key="2">
    <source>
        <dbReference type="ARBA" id="ARBA00023134"/>
    </source>
</evidence>
<dbReference type="PANTHER" id="PTHR46688:SF1">
    <property type="entry name" value="ADP-RIBOSYLATION FACTOR-LIKE PROTEIN 16"/>
    <property type="match status" value="1"/>
</dbReference>
<dbReference type="Gene3D" id="3.40.50.300">
    <property type="entry name" value="P-loop containing nucleotide triphosphate hydrolases"/>
    <property type="match status" value="1"/>
</dbReference>
<dbReference type="Pfam" id="PF00025">
    <property type="entry name" value="Arf"/>
    <property type="match status" value="1"/>
</dbReference>
<protein>
    <submittedName>
        <fullName evidence="6">Uncharacterized protein</fullName>
    </submittedName>
</protein>
<evidence type="ECO:0000313" key="6">
    <source>
        <dbReference type="EMBL" id="CAI2379652.1"/>
    </source>
</evidence>
<keyword evidence="7" id="KW-1185">Reference proteome</keyword>
<gene>
    <name evidence="6" type="ORF">ECRASSUSDP1_LOCUS21065</name>
</gene>
<comment type="caution">
    <text evidence="6">The sequence shown here is derived from an EMBL/GenBank/DDBJ whole genome shotgun (WGS) entry which is preliminary data.</text>
</comment>
<dbReference type="PANTHER" id="PTHR46688">
    <property type="entry name" value="ADP-RIBOSYLATION FACTOR-LIKE PROTEIN 16"/>
    <property type="match status" value="1"/>
</dbReference>
<dbReference type="GO" id="GO:0003924">
    <property type="term" value="F:GTPase activity"/>
    <property type="evidence" value="ECO:0007669"/>
    <property type="project" value="InterPro"/>
</dbReference>
<dbReference type="EMBL" id="CAMPGE010021506">
    <property type="protein sequence ID" value="CAI2379652.1"/>
    <property type="molecule type" value="Genomic_DNA"/>
</dbReference>
<dbReference type="InterPro" id="IPR006689">
    <property type="entry name" value="Small_GTPase_ARF/SAR"/>
</dbReference>
<keyword evidence="1 3" id="KW-0547">Nucleotide-binding</keyword>
<proteinExistence type="predicted"/>
<dbReference type="GO" id="GO:0005525">
    <property type="term" value="F:GTP binding"/>
    <property type="evidence" value="ECO:0007669"/>
    <property type="project" value="UniProtKB-KW"/>
</dbReference>